<accession>A0AAD1YC35</accession>
<evidence type="ECO:0000313" key="2">
    <source>
        <dbReference type="Proteomes" id="UP001189143"/>
    </source>
</evidence>
<comment type="caution">
    <text evidence="1">The sequence shown here is derived from an EMBL/GenBank/DDBJ whole genome shotgun (WGS) entry which is preliminary data.</text>
</comment>
<dbReference type="Proteomes" id="UP001189143">
    <property type="component" value="Unassembled WGS sequence"/>
</dbReference>
<dbReference type="EMBL" id="CAMTCP010000085">
    <property type="protein sequence ID" value="CAI3548019.1"/>
    <property type="molecule type" value="Genomic_DNA"/>
</dbReference>
<sequence length="62" mass="7136">MSKDKIIFKLKGLFGICQCKGCKNKSELTVNIKLINRDLNMCQHHVNELLEGATLKQIIYEK</sequence>
<proteinExistence type="predicted"/>
<reference evidence="1" key="1">
    <citation type="submission" date="2022-10" db="EMBL/GenBank/DDBJ databases">
        <authorList>
            <person name="Aires J."/>
            <person name="Mesa V."/>
        </authorList>
    </citation>
    <scope>NUCLEOTIDE SEQUENCE</scope>
    <source>
        <strain evidence="1">Clostridium neonatale JD116</strain>
    </source>
</reference>
<dbReference type="AlphaFoldDB" id="A0AAD1YC35"/>
<evidence type="ECO:0000313" key="1">
    <source>
        <dbReference type="EMBL" id="CAI3548019.1"/>
    </source>
</evidence>
<gene>
    <name evidence="1" type="ORF">CNEO2_1770002</name>
</gene>
<dbReference type="RefSeq" id="WP_230143480.1">
    <property type="nucleotide sequence ID" value="NZ_CAKJVF010000262.1"/>
</dbReference>
<organism evidence="1 2">
    <name type="scientific">Clostridium neonatale</name>
    <dbReference type="NCBI Taxonomy" id="137838"/>
    <lineage>
        <taxon>Bacteria</taxon>
        <taxon>Bacillati</taxon>
        <taxon>Bacillota</taxon>
        <taxon>Clostridia</taxon>
        <taxon>Eubacteriales</taxon>
        <taxon>Clostridiaceae</taxon>
        <taxon>Clostridium</taxon>
    </lineage>
</organism>
<name>A0AAD1YC35_9CLOT</name>
<protein>
    <submittedName>
        <fullName evidence="1">Uncharacterized protein</fullName>
    </submittedName>
</protein>